<protein>
    <submittedName>
        <fullName evidence="1">DgyrCDS8173</fullName>
    </submittedName>
</protein>
<comment type="caution">
    <text evidence="1">The sequence shown here is derived from an EMBL/GenBank/DDBJ whole genome shotgun (WGS) entry which is preliminary data.</text>
</comment>
<evidence type="ECO:0000313" key="2">
    <source>
        <dbReference type="Proteomes" id="UP000549394"/>
    </source>
</evidence>
<dbReference type="OrthoDB" id="6286406at2759"/>
<proteinExistence type="predicted"/>
<reference evidence="1 2" key="1">
    <citation type="submission" date="2020-08" db="EMBL/GenBank/DDBJ databases">
        <authorList>
            <person name="Hejnol A."/>
        </authorList>
    </citation>
    <scope>NUCLEOTIDE SEQUENCE [LARGE SCALE GENOMIC DNA]</scope>
</reference>
<evidence type="ECO:0000313" key="1">
    <source>
        <dbReference type="EMBL" id="CAD5119571.1"/>
    </source>
</evidence>
<sequence length="241" mass="27995">MNENSDLPPISSLKNALARRHIAAGIPYSLPVDHGKHSAETFYRTDLRATFRYPYFEQAHDFNEEILLSSKKHHLKTNVPFQLFRATRQKKSLNMKSDEVLRSYSSLSPKTLKEKRKRSILYLPLKQLAHKESETLKKQALDIVKSIEIEKLQISPPSTAIRQQRYSNSFDIGDSQQNKYKRKKFINSLERASTAPDFKNIPEEFQSRPNSTQIWEWLQSSARVQSPFSFFLDTVCSITET</sequence>
<dbReference type="AlphaFoldDB" id="A0A7I8VUD2"/>
<name>A0A7I8VUD2_9ANNE</name>
<accession>A0A7I8VUD2</accession>
<dbReference type="EMBL" id="CAJFCJ010000010">
    <property type="protein sequence ID" value="CAD5119571.1"/>
    <property type="molecule type" value="Genomic_DNA"/>
</dbReference>
<organism evidence="1 2">
    <name type="scientific">Dimorphilus gyrociliatus</name>
    <dbReference type="NCBI Taxonomy" id="2664684"/>
    <lineage>
        <taxon>Eukaryota</taxon>
        <taxon>Metazoa</taxon>
        <taxon>Spiralia</taxon>
        <taxon>Lophotrochozoa</taxon>
        <taxon>Annelida</taxon>
        <taxon>Polychaeta</taxon>
        <taxon>Polychaeta incertae sedis</taxon>
        <taxon>Dinophilidae</taxon>
        <taxon>Dimorphilus</taxon>
    </lineage>
</organism>
<keyword evidence="2" id="KW-1185">Reference proteome</keyword>
<dbReference type="Proteomes" id="UP000549394">
    <property type="component" value="Unassembled WGS sequence"/>
</dbReference>
<gene>
    <name evidence="1" type="ORF">DGYR_LOCUS7786</name>
</gene>